<gene>
    <name evidence="1" type="ORF">NME_0570</name>
</gene>
<reference evidence="1" key="1">
    <citation type="journal article" date="2008" name="Proc. Natl. Acad. Sci. U.S.A.">
        <title>Whole-genome comparison of disease and carriage strains provides insights into virulence evolution in Neisseria meningitidis.</title>
        <authorList>
            <person name="Schoen C."/>
            <person name="Blom J."/>
            <person name="Claus H."/>
            <person name="Schramm-Glueck A."/>
            <person name="Brandt P."/>
            <person name="Mueller T."/>
            <person name="Goesmann A."/>
            <person name="Joseph B."/>
            <person name="Konietzny S."/>
            <person name="Kurzai O."/>
            <person name="Schmitt C."/>
            <person name="Friedrich T."/>
            <person name="Linke B."/>
            <person name="Vogel U."/>
            <person name="Frosch M."/>
        </authorList>
    </citation>
    <scope>NUCLEOTIDE SEQUENCE</scope>
    <source>
        <strain evidence="1">Alpha153</strain>
    </source>
</reference>
<protein>
    <submittedName>
        <fullName evidence="1">Uncharacterized protein</fullName>
    </submittedName>
</protein>
<dbReference type="EMBL" id="AM889137">
    <property type="protein sequence ID" value="CBA04748.1"/>
    <property type="molecule type" value="Genomic_DNA"/>
</dbReference>
<accession>C6SBA7</accession>
<organism evidence="1">
    <name type="scientific">Neisseria meningitidis alpha153</name>
    <dbReference type="NCBI Taxonomy" id="663926"/>
    <lineage>
        <taxon>Bacteria</taxon>
        <taxon>Pseudomonadati</taxon>
        <taxon>Pseudomonadota</taxon>
        <taxon>Betaproteobacteria</taxon>
        <taxon>Neisseriales</taxon>
        <taxon>Neisseriaceae</taxon>
        <taxon>Neisseria</taxon>
    </lineage>
</organism>
<evidence type="ECO:0000313" key="1">
    <source>
        <dbReference type="EMBL" id="CBA04748.1"/>
    </source>
</evidence>
<proteinExistence type="predicted"/>
<sequence length="43" mass="4733">MFGHYHSLHIGLEKAAIIADIGNRASDGIQNPAMPSESRRFHS</sequence>
<name>C6SBA7_NEIME</name>
<dbReference type="AlphaFoldDB" id="C6SBA7"/>